<evidence type="ECO:0000256" key="2">
    <source>
        <dbReference type="SAM" id="Phobius"/>
    </source>
</evidence>
<sequence>MRRVVARFENGEDASDAEDDLREADFEPERPDIENPFFDPSARPPEARGLLWGGLIGGIVGVAVLLAMAMDMIWFPRLSPFLTAGRLTLVTFGFSIGVAVGGFVGGVWGMLRGVPDPEGPRVEVMVPDARVEDVRNRLRDHDATRVDDAVTHHGSG</sequence>
<dbReference type="EMBL" id="JBHTAS010000001">
    <property type="protein sequence ID" value="MFC7139964.1"/>
    <property type="molecule type" value="Genomic_DNA"/>
</dbReference>
<evidence type="ECO:0000313" key="3">
    <source>
        <dbReference type="EMBL" id="MFC7139964.1"/>
    </source>
</evidence>
<keyword evidence="2" id="KW-1133">Transmembrane helix</keyword>
<protein>
    <submittedName>
        <fullName evidence="3">Uncharacterized protein</fullName>
    </submittedName>
</protein>
<dbReference type="RefSeq" id="WP_274325532.1">
    <property type="nucleotide sequence ID" value="NZ_CP118158.1"/>
</dbReference>
<keyword evidence="2" id="KW-0472">Membrane</keyword>
<keyword evidence="2" id="KW-0812">Transmembrane</keyword>
<feature type="transmembrane region" description="Helical" evidence="2">
    <location>
        <begin position="87"/>
        <end position="111"/>
    </location>
</feature>
<name>A0ABD5XY50_9EURY</name>
<dbReference type="Proteomes" id="UP001596432">
    <property type="component" value="Unassembled WGS sequence"/>
</dbReference>
<feature type="region of interest" description="Disordered" evidence="1">
    <location>
        <begin position="1"/>
        <end position="21"/>
    </location>
</feature>
<dbReference type="AlphaFoldDB" id="A0ABD5XY50"/>
<feature type="transmembrane region" description="Helical" evidence="2">
    <location>
        <begin position="50"/>
        <end position="75"/>
    </location>
</feature>
<gene>
    <name evidence="3" type="ORF">ACFQMA_08975</name>
</gene>
<reference evidence="3 4" key="1">
    <citation type="journal article" date="2019" name="Int. J. Syst. Evol. Microbiol.">
        <title>The Global Catalogue of Microorganisms (GCM) 10K type strain sequencing project: providing services to taxonomists for standard genome sequencing and annotation.</title>
        <authorList>
            <consortium name="The Broad Institute Genomics Platform"/>
            <consortium name="The Broad Institute Genome Sequencing Center for Infectious Disease"/>
            <person name="Wu L."/>
            <person name="Ma J."/>
        </authorList>
    </citation>
    <scope>NUCLEOTIDE SEQUENCE [LARGE SCALE GENOMIC DNA]</scope>
    <source>
        <strain evidence="3 4">XZYJT29</strain>
    </source>
</reference>
<accession>A0ABD5XY50</accession>
<dbReference type="GeneID" id="78820236"/>
<keyword evidence="4" id="KW-1185">Reference proteome</keyword>
<comment type="caution">
    <text evidence="3">The sequence shown here is derived from an EMBL/GenBank/DDBJ whole genome shotgun (WGS) entry which is preliminary data.</text>
</comment>
<organism evidence="3 4">
    <name type="scientific">Halosimplex aquaticum</name>
    <dbReference type="NCBI Taxonomy" id="3026162"/>
    <lineage>
        <taxon>Archaea</taxon>
        <taxon>Methanobacteriati</taxon>
        <taxon>Methanobacteriota</taxon>
        <taxon>Stenosarchaea group</taxon>
        <taxon>Halobacteria</taxon>
        <taxon>Halobacteriales</taxon>
        <taxon>Haloarculaceae</taxon>
        <taxon>Halosimplex</taxon>
    </lineage>
</organism>
<feature type="compositionally biased region" description="Acidic residues" evidence="1">
    <location>
        <begin position="11"/>
        <end position="21"/>
    </location>
</feature>
<proteinExistence type="predicted"/>
<evidence type="ECO:0000256" key="1">
    <source>
        <dbReference type="SAM" id="MobiDB-lite"/>
    </source>
</evidence>
<evidence type="ECO:0000313" key="4">
    <source>
        <dbReference type="Proteomes" id="UP001596432"/>
    </source>
</evidence>